<sequence>MTSSSPIIIRYTTGVLFGLGWAWLVAMITHCSFQEQVVRRRQLLRQTLRAIQADKRYHY</sequence>
<feature type="transmembrane region" description="Helical" evidence="1">
    <location>
        <begin position="12"/>
        <end position="33"/>
    </location>
</feature>
<dbReference type="EMBL" id="SPUK01000009">
    <property type="protein sequence ID" value="TQV94548.1"/>
    <property type="molecule type" value="Genomic_DNA"/>
</dbReference>
<evidence type="ECO:0000256" key="1">
    <source>
        <dbReference type="SAM" id="Phobius"/>
    </source>
</evidence>
<keyword evidence="1" id="KW-0812">Transmembrane</keyword>
<accession>A0A545VXH9</accession>
<dbReference type="Proteomes" id="UP000315783">
    <property type="component" value="Unassembled WGS sequence"/>
</dbReference>
<proteinExistence type="predicted"/>
<reference evidence="2 3" key="1">
    <citation type="journal article" date="2019" name="Appl. Microbiol. Biotechnol.">
        <title>Genome sequence of Isaria javanica and comparative genome analysis insights into family S53 peptidase evolution in fungal entomopathogens.</title>
        <authorList>
            <person name="Lin R."/>
            <person name="Zhang X."/>
            <person name="Xin B."/>
            <person name="Zou M."/>
            <person name="Gao Y."/>
            <person name="Qin F."/>
            <person name="Hu Q."/>
            <person name="Xie B."/>
            <person name="Cheng X."/>
        </authorList>
    </citation>
    <scope>NUCLEOTIDE SEQUENCE [LARGE SCALE GENOMIC DNA]</scope>
    <source>
        <strain evidence="2 3">IJ1G</strain>
    </source>
</reference>
<keyword evidence="1" id="KW-0472">Membrane</keyword>
<protein>
    <submittedName>
        <fullName evidence="2">Uncharacterized protein</fullName>
    </submittedName>
</protein>
<evidence type="ECO:0000313" key="3">
    <source>
        <dbReference type="Proteomes" id="UP000315783"/>
    </source>
</evidence>
<dbReference type="AlphaFoldDB" id="A0A545VXH9"/>
<gene>
    <name evidence="2" type="ORF">IF1G_06559</name>
</gene>
<organism evidence="2 3">
    <name type="scientific">Cordyceps javanica</name>
    <dbReference type="NCBI Taxonomy" id="43265"/>
    <lineage>
        <taxon>Eukaryota</taxon>
        <taxon>Fungi</taxon>
        <taxon>Dikarya</taxon>
        <taxon>Ascomycota</taxon>
        <taxon>Pezizomycotina</taxon>
        <taxon>Sordariomycetes</taxon>
        <taxon>Hypocreomycetidae</taxon>
        <taxon>Hypocreales</taxon>
        <taxon>Cordycipitaceae</taxon>
        <taxon>Cordyceps</taxon>
    </lineage>
</organism>
<name>A0A545VXH9_9HYPO</name>
<keyword evidence="1" id="KW-1133">Transmembrane helix</keyword>
<evidence type="ECO:0000313" key="2">
    <source>
        <dbReference type="EMBL" id="TQV94548.1"/>
    </source>
</evidence>
<comment type="caution">
    <text evidence="2">The sequence shown here is derived from an EMBL/GenBank/DDBJ whole genome shotgun (WGS) entry which is preliminary data.</text>
</comment>
<keyword evidence="3" id="KW-1185">Reference proteome</keyword>